<feature type="domain" description="DUF4283" evidence="1">
    <location>
        <begin position="39"/>
        <end position="118"/>
    </location>
</feature>
<dbReference type="Pfam" id="PF14111">
    <property type="entry name" value="DUF4283"/>
    <property type="match status" value="1"/>
</dbReference>
<proteinExistence type="predicted"/>
<reference evidence="2" key="2">
    <citation type="journal article" date="2024" name="Plant">
        <title>Genomic evolution and insights into agronomic trait innovations of Sesamum species.</title>
        <authorList>
            <person name="Miao H."/>
            <person name="Wang L."/>
            <person name="Qu L."/>
            <person name="Liu H."/>
            <person name="Sun Y."/>
            <person name="Le M."/>
            <person name="Wang Q."/>
            <person name="Wei S."/>
            <person name="Zheng Y."/>
            <person name="Lin W."/>
            <person name="Duan Y."/>
            <person name="Cao H."/>
            <person name="Xiong S."/>
            <person name="Wang X."/>
            <person name="Wei L."/>
            <person name="Li C."/>
            <person name="Ma Q."/>
            <person name="Ju M."/>
            <person name="Zhao R."/>
            <person name="Li G."/>
            <person name="Mu C."/>
            <person name="Tian Q."/>
            <person name="Mei H."/>
            <person name="Zhang T."/>
            <person name="Gao T."/>
            <person name="Zhang H."/>
        </authorList>
    </citation>
    <scope>NUCLEOTIDE SEQUENCE</scope>
    <source>
        <strain evidence="2">3651</strain>
    </source>
</reference>
<keyword evidence="3" id="KW-1185">Reference proteome</keyword>
<evidence type="ECO:0000313" key="2">
    <source>
        <dbReference type="EMBL" id="KAK4420264.1"/>
    </source>
</evidence>
<dbReference type="InterPro" id="IPR025558">
    <property type="entry name" value="DUF4283"/>
</dbReference>
<comment type="caution">
    <text evidence="2">The sequence shown here is derived from an EMBL/GenBank/DDBJ whole genome shotgun (WGS) entry which is preliminary data.</text>
</comment>
<dbReference type="Proteomes" id="UP001293254">
    <property type="component" value="Unassembled WGS sequence"/>
</dbReference>
<protein>
    <recommendedName>
        <fullName evidence="1">DUF4283 domain-containing protein</fullName>
    </recommendedName>
</protein>
<reference evidence="2" key="1">
    <citation type="submission" date="2020-06" db="EMBL/GenBank/DDBJ databases">
        <authorList>
            <person name="Li T."/>
            <person name="Hu X."/>
            <person name="Zhang T."/>
            <person name="Song X."/>
            <person name="Zhang H."/>
            <person name="Dai N."/>
            <person name="Sheng W."/>
            <person name="Hou X."/>
            <person name="Wei L."/>
        </authorList>
    </citation>
    <scope>NUCLEOTIDE SEQUENCE</scope>
    <source>
        <strain evidence="2">3651</strain>
        <tissue evidence="2">Leaf</tissue>
    </source>
</reference>
<organism evidence="2 3">
    <name type="scientific">Sesamum alatum</name>
    <dbReference type="NCBI Taxonomy" id="300844"/>
    <lineage>
        <taxon>Eukaryota</taxon>
        <taxon>Viridiplantae</taxon>
        <taxon>Streptophyta</taxon>
        <taxon>Embryophyta</taxon>
        <taxon>Tracheophyta</taxon>
        <taxon>Spermatophyta</taxon>
        <taxon>Magnoliopsida</taxon>
        <taxon>eudicotyledons</taxon>
        <taxon>Gunneridae</taxon>
        <taxon>Pentapetalae</taxon>
        <taxon>asterids</taxon>
        <taxon>lamiids</taxon>
        <taxon>Lamiales</taxon>
        <taxon>Pedaliaceae</taxon>
        <taxon>Sesamum</taxon>
    </lineage>
</organism>
<dbReference type="EMBL" id="JACGWO010000009">
    <property type="protein sequence ID" value="KAK4420264.1"/>
    <property type="molecule type" value="Genomic_DNA"/>
</dbReference>
<dbReference type="AlphaFoldDB" id="A0AAE1XYF8"/>
<evidence type="ECO:0000313" key="3">
    <source>
        <dbReference type="Proteomes" id="UP001293254"/>
    </source>
</evidence>
<gene>
    <name evidence="2" type="ORF">Salat_2439500</name>
</gene>
<name>A0AAE1XYF8_9LAMI</name>
<accession>A0AAE1XYF8</accession>
<sequence>MDQSVERLAMDLRLMEDEDEGLHISSSTWRGGGSEEVLWLVGRLLTPRQYRYGVLTNTLQFLIRLARGMEVRSLEANRFLLTFQHVVDRDRALGGCPWMFDKNLVILSKVTTDENPMEV</sequence>
<evidence type="ECO:0000259" key="1">
    <source>
        <dbReference type="Pfam" id="PF14111"/>
    </source>
</evidence>